<accession>A0A061RV45</accession>
<dbReference type="EMBL" id="GBEZ01008833">
    <property type="protein sequence ID" value="JAC76727.1"/>
    <property type="molecule type" value="Transcribed_RNA"/>
</dbReference>
<proteinExistence type="predicted"/>
<dbReference type="AlphaFoldDB" id="A0A061RV45"/>
<sequence length="72" mass="7796">MSMQGRAARKDGTHEDEGRDWRMCMTCAGIRAQGGGNWRIGEGRIGGREGSLGSWEVRTEGEQRGGGAGEER</sequence>
<name>A0A061RV45_9CHLO</name>
<feature type="region of interest" description="Disordered" evidence="1">
    <location>
        <begin position="1"/>
        <end position="20"/>
    </location>
</feature>
<evidence type="ECO:0000256" key="1">
    <source>
        <dbReference type="SAM" id="MobiDB-lite"/>
    </source>
</evidence>
<organism evidence="2">
    <name type="scientific">Tetraselmis sp. GSL018</name>
    <dbReference type="NCBI Taxonomy" id="582737"/>
    <lineage>
        <taxon>Eukaryota</taxon>
        <taxon>Viridiplantae</taxon>
        <taxon>Chlorophyta</taxon>
        <taxon>core chlorophytes</taxon>
        <taxon>Chlorodendrophyceae</taxon>
        <taxon>Chlorodendrales</taxon>
        <taxon>Chlorodendraceae</taxon>
        <taxon>Tetraselmis</taxon>
    </lineage>
</organism>
<protein>
    <submittedName>
        <fullName evidence="2">Uncharacterized protein</fullName>
    </submittedName>
</protein>
<feature type="compositionally biased region" description="Basic and acidic residues" evidence="1">
    <location>
        <begin position="57"/>
        <end position="72"/>
    </location>
</feature>
<reference evidence="2" key="1">
    <citation type="submission" date="2014-05" db="EMBL/GenBank/DDBJ databases">
        <title>The transcriptome of the halophilic microalga Tetraselmis sp. GSL018 isolated from the Great Salt Lake, Utah.</title>
        <authorList>
            <person name="Jinkerson R.E."/>
            <person name="D'Adamo S."/>
            <person name="Posewitz M.C."/>
        </authorList>
    </citation>
    <scope>NUCLEOTIDE SEQUENCE</scope>
    <source>
        <strain evidence="2">GSL018</strain>
    </source>
</reference>
<feature type="region of interest" description="Disordered" evidence="1">
    <location>
        <begin position="42"/>
        <end position="72"/>
    </location>
</feature>
<evidence type="ECO:0000313" key="2">
    <source>
        <dbReference type="EMBL" id="JAC76727.1"/>
    </source>
</evidence>
<feature type="non-terminal residue" evidence="2">
    <location>
        <position position="72"/>
    </location>
</feature>
<gene>
    <name evidence="2" type="ORF">TSPGSL018_19410</name>
</gene>
<feature type="compositionally biased region" description="Basic and acidic residues" evidence="1">
    <location>
        <begin position="8"/>
        <end position="20"/>
    </location>
</feature>